<keyword evidence="1" id="KW-0472">Membrane</keyword>
<sequence>MEKKPVGTTSRIWISLFLFYTVIVLIVSSIVLYIMPHGRVAYWSGWRLLGLSKDQWEAVHVISGIGMIIFAVWHTILNWKPLKNYLVKRESLVSAVVVVICIAATIFGLPPFSTIINFEQRIKRSWERSLPSAPLPHAELMTLRDLCQKENIPLQTAVTLLHQSGISASPDETLQEIAKNNNLSPVRVYNLIKGVGRNFNQRSGMGFGRMTLKEVCLMNGLTIDRCLDKLQKEGIVASPDETLRAIAAKNGVLPRDIAAIISR</sequence>
<dbReference type="RefSeq" id="WP_076713308.1">
    <property type="nucleotide sequence ID" value="NZ_MOEN01000025.1"/>
</dbReference>
<proteinExistence type="predicted"/>
<feature type="domain" description="Flavinylation-associated cytochrome" evidence="2">
    <location>
        <begin position="13"/>
        <end position="79"/>
    </location>
</feature>
<dbReference type="Pfam" id="PF14358">
    <property type="entry name" value="DUF4405"/>
    <property type="match status" value="1"/>
</dbReference>
<comment type="caution">
    <text evidence="3">The sequence shown here is derived from an EMBL/GenBank/DDBJ whole genome shotgun (WGS) entry which is preliminary data.</text>
</comment>
<reference evidence="3 4" key="1">
    <citation type="submission" date="2016-10" db="EMBL/GenBank/DDBJ databases">
        <title>Genome sequence of a sulfur-reducing bacterium Desulfurobacterium indicum K6013.</title>
        <authorList>
            <person name="Cao J."/>
            <person name="Shao Z."/>
            <person name="Alain K."/>
            <person name="Jebbar M."/>
        </authorList>
    </citation>
    <scope>NUCLEOTIDE SEQUENCE [LARGE SCALE GENOMIC DNA]</scope>
    <source>
        <strain evidence="3 4">K6013</strain>
    </source>
</reference>
<accession>A0A1R1MK79</accession>
<gene>
    <name evidence="3" type="ORF">BLW93_06595</name>
</gene>
<feature type="transmembrane region" description="Helical" evidence="1">
    <location>
        <begin position="56"/>
        <end position="76"/>
    </location>
</feature>
<evidence type="ECO:0000313" key="4">
    <source>
        <dbReference type="Proteomes" id="UP000187408"/>
    </source>
</evidence>
<dbReference type="EMBL" id="MOEN01000025">
    <property type="protein sequence ID" value="OMH40166.1"/>
    <property type="molecule type" value="Genomic_DNA"/>
</dbReference>
<dbReference type="InterPro" id="IPR025517">
    <property type="entry name" value="DUF4405"/>
</dbReference>
<keyword evidence="1" id="KW-0812">Transmembrane</keyword>
<name>A0A1R1MK79_9BACT</name>
<dbReference type="Proteomes" id="UP000187408">
    <property type="component" value="Unassembled WGS sequence"/>
</dbReference>
<organism evidence="3 4">
    <name type="scientific">Desulfurobacterium indicum</name>
    <dbReference type="NCBI Taxonomy" id="1914305"/>
    <lineage>
        <taxon>Bacteria</taxon>
        <taxon>Pseudomonadati</taxon>
        <taxon>Aquificota</taxon>
        <taxon>Aquificia</taxon>
        <taxon>Desulfurobacteriales</taxon>
        <taxon>Desulfurobacteriaceae</taxon>
        <taxon>Desulfurobacterium</taxon>
    </lineage>
</organism>
<keyword evidence="1" id="KW-1133">Transmembrane helix</keyword>
<protein>
    <recommendedName>
        <fullName evidence="2">Flavinylation-associated cytochrome domain-containing protein</fullName>
    </recommendedName>
</protein>
<keyword evidence="4" id="KW-1185">Reference proteome</keyword>
<evidence type="ECO:0000256" key="1">
    <source>
        <dbReference type="SAM" id="Phobius"/>
    </source>
</evidence>
<evidence type="ECO:0000313" key="3">
    <source>
        <dbReference type="EMBL" id="OMH40166.1"/>
    </source>
</evidence>
<feature type="transmembrane region" description="Helical" evidence="1">
    <location>
        <begin position="12"/>
        <end position="35"/>
    </location>
</feature>
<evidence type="ECO:0000259" key="2">
    <source>
        <dbReference type="Pfam" id="PF14358"/>
    </source>
</evidence>
<dbReference type="STRING" id="1914305.BLW93_06595"/>
<dbReference type="AlphaFoldDB" id="A0A1R1MK79"/>
<dbReference type="OrthoDB" id="9793491at2"/>
<feature type="transmembrane region" description="Helical" evidence="1">
    <location>
        <begin position="96"/>
        <end position="118"/>
    </location>
</feature>